<comment type="caution">
    <text evidence="4">The sequence shown here is derived from an EMBL/GenBank/DDBJ whole genome shotgun (WGS) entry which is preliminary data.</text>
</comment>
<dbReference type="RefSeq" id="WP_068847963.1">
    <property type="nucleotide sequence ID" value="NZ_LYDR01000093.1"/>
</dbReference>
<dbReference type="Gene3D" id="3.90.470.20">
    <property type="entry name" value="4'-phosphopantetheinyl transferase domain"/>
    <property type="match status" value="2"/>
</dbReference>
<organism evidence="4 5">
    <name type="scientific">Planctopirus hydrillae</name>
    <dbReference type="NCBI Taxonomy" id="1841610"/>
    <lineage>
        <taxon>Bacteria</taxon>
        <taxon>Pseudomonadati</taxon>
        <taxon>Planctomycetota</taxon>
        <taxon>Planctomycetia</taxon>
        <taxon>Planctomycetales</taxon>
        <taxon>Planctomycetaceae</taxon>
        <taxon>Planctopirus</taxon>
    </lineage>
</organism>
<dbReference type="GO" id="GO:0005829">
    <property type="term" value="C:cytosol"/>
    <property type="evidence" value="ECO:0007669"/>
    <property type="project" value="TreeGrafter"/>
</dbReference>
<keyword evidence="2" id="KW-0808">Transferase</keyword>
<dbReference type="PANTHER" id="PTHR12215">
    <property type="entry name" value="PHOSPHOPANTETHEINE TRANSFERASE"/>
    <property type="match status" value="1"/>
</dbReference>
<dbReference type="STRING" id="1841610.A6X21_22825"/>
<dbReference type="OrthoDB" id="9808281at2"/>
<dbReference type="GO" id="GO:0019878">
    <property type="term" value="P:lysine biosynthetic process via aminoadipic acid"/>
    <property type="evidence" value="ECO:0007669"/>
    <property type="project" value="TreeGrafter"/>
</dbReference>
<reference evidence="4 5" key="1">
    <citation type="submission" date="2016-05" db="EMBL/GenBank/DDBJ databases">
        <title>Genomic and physiological characterization of Planctopirus sp. isolated from fresh water lake.</title>
        <authorList>
            <person name="Subhash Y."/>
            <person name="Ramana C."/>
        </authorList>
    </citation>
    <scope>NUCLEOTIDE SEQUENCE [LARGE SCALE GENOMIC DNA]</scope>
    <source>
        <strain evidence="4 5">JC280</strain>
    </source>
</reference>
<dbReference type="EMBL" id="LYDR01000093">
    <property type="protein sequence ID" value="ODA31031.1"/>
    <property type="molecule type" value="Genomic_DNA"/>
</dbReference>
<dbReference type="Proteomes" id="UP000094828">
    <property type="component" value="Unassembled WGS sequence"/>
</dbReference>
<keyword evidence="5" id="KW-1185">Reference proteome</keyword>
<name>A0A1C3ECS2_9PLAN</name>
<dbReference type="Pfam" id="PF01648">
    <property type="entry name" value="ACPS"/>
    <property type="match status" value="1"/>
</dbReference>
<dbReference type="GO" id="GO:0008897">
    <property type="term" value="F:holo-[acyl-carrier-protein] synthase activity"/>
    <property type="evidence" value="ECO:0007669"/>
    <property type="project" value="InterPro"/>
</dbReference>
<accession>A0A1C3ECS2</accession>
<dbReference type="InterPro" id="IPR037143">
    <property type="entry name" value="4-PPantetheinyl_Trfase_dom_sf"/>
</dbReference>
<proteinExistence type="inferred from homology"/>
<evidence type="ECO:0000313" key="4">
    <source>
        <dbReference type="EMBL" id="ODA31031.1"/>
    </source>
</evidence>
<dbReference type="InterPro" id="IPR050559">
    <property type="entry name" value="P-Pant_transferase_sf"/>
</dbReference>
<dbReference type="SUPFAM" id="SSF56214">
    <property type="entry name" value="4'-phosphopantetheinyl transferase"/>
    <property type="match status" value="2"/>
</dbReference>
<evidence type="ECO:0000259" key="3">
    <source>
        <dbReference type="Pfam" id="PF01648"/>
    </source>
</evidence>
<dbReference type="InterPro" id="IPR008278">
    <property type="entry name" value="4-PPantetheinyl_Trfase_dom"/>
</dbReference>
<dbReference type="GO" id="GO:0000287">
    <property type="term" value="F:magnesium ion binding"/>
    <property type="evidence" value="ECO:0007669"/>
    <property type="project" value="InterPro"/>
</dbReference>
<evidence type="ECO:0000256" key="1">
    <source>
        <dbReference type="ARBA" id="ARBA00010990"/>
    </source>
</evidence>
<feature type="domain" description="4'-phosphopantetheinyl transferase" evidence="3">
    <location>
        <begin position="149"/>
        <end position="228"/>
    </location>
</feature>
<dbReference type="AlphaFoldDB" id="A0A1C3ECS2"/>
<dbReference type="PANTHER" id="PTHR12215:SF10">
    <property type="entry name" value="L-AMINOADIPATE-SEMIALDEHYDE DEHYDROGENASE-PHOSPHOPANTETHEINYL TRANSFERASE"/>
    <property type="match status" value="1"/>
</dbReference>
<evidence type="ECO:0000256" key="2">
    <source>
        <dbReference type="ARBA" id="ARBA00022679"/>
    </source>
</evidence>
<sequence>MTLSTAANTSCSPLLWPDWSPEILSSSPSQILVVRVPLEISPDRQTSLRELLSTSELARADRYRFPEVGRRFIACRAALKTLLATHIQGCHQPKDIRSIELIPTASGKPTWAGCESDFSVSHSGEMALIALQLPCSTSTTNHSPAPLRLGIDLEHAARTTDCLRLARRFFAPGEVAALEALPAEEVQRAFFRCWTRKEAYVKAIGVGLAYSLEAFEVPIHSLPPGTSHRALLAHAADREQVQRWQLFETSPHPHYEAALFLDSPHPPKITYATIDWAETNWVKTSIR</sequence>
<comment type="similarity">
    <text evidence="1">Belongs to the P-Pant transferase superfamily. Gsp/Sfp/HetI/AcpT family.</text>
</comment>
<gene>
    <name evidence="4" type="ORF">A6X21_22825</name>
</gene>
<evidence type="ECO:0000313" key="5">
    <source>
        <dbReference type="Proteomes" id="UP000094828"/>
    </source>
</evidence>
<protein>
    <recommendedName>
        <fullName evidence="3">4'-phosphopantetheinyl transferase domain-containing protein</fullName>
    </recommendedName>
</protein>